<dbReference type="OrthoDB" id="384659at2"/>
<keyword evidence="4" id="KW-1185">Reference proteome</keyword>
<evidence type="ECO:0000313" key="1">
    <source>
        <dbReference type="EMBL" id="MEK0308989.1"/>
    </source>
</evidence>
<dbReference type="AlphaFoldDB" id="A0A1S9M1Z1"/>
<dbReference type="Gene3D" id="3.30.1240.10">
    <property type="match status" value="1"/>
</dbReference>
<name>A0A1S9M1Z1_9MOLU</name>
<organism evidence="2 3">
    <name type="scientific">Candidatus Phytoplasma citri</name>
    <dbReference type="NCBI Taxonomy" id="180978"/>
    <lineage>
        <taxon>Bacteria</taxon>
        <taxon>Bacillati</taxon>
        <taxon>Mycoplasmatota</taxon>
        <taxon>Mollicutes</taxon>
        <taxon>Acholeplasmatales</taxon>
        <taxon>Acholeplasmataceae</taxon>
        <taxon>Candidatus Phytoplasma</taxon>
        <taxon>16SrII (Peanut WB group)</taxon>
    </lineage>
</organism>
<dbReference type="InterPro" id="IPR036412">
    <property type="entry name" value="HAD-like_sf"/>
</dbReference>
<dbReference type="SUPFAM" id="SSF56784">
    <property type="entry name" value="HAD-like"/>
    <property type="match status" value="1"/>
</dbReference>
<dbReference type="PANTHER" id="PTHR10000:SF25">
    <property type="entry name" value="PHOSPHATASE YKRA-RELATED"/>
    <property type="match status" value="1"/>
</dbReference>
<keyword evidence="2" id="KW-0378">Hydrolase</keyword>
<dbReference type="RefSeq" id="WP_078123026.1">
    <property type="nucleotide sequence ID" value="NZ_JAOSJG010000003.1"/>
</dbReference>
<evidence type="ECO:0000313" key="3">
    <source>
        <dbReference type="Proteomes" id="UP000189722"/>
    </source>
</evidence>
<accession>A0A1S9M1Z1</accession>
<dbReference type="EMBL" id="JAOSJG010000003">
    <property type="protein sequence ID" value="MEK0308989.1"/>
    <property type="molecule type" value="Genomic_DNA"/>
</dbReference>
<proteinExistence type="predicted"/>
<dbReference type="GO" id="GO:0016791">
    <property type="term" value="F:phosphatase activity"/>
    <property type="evidence" value="ECO:0007669"/>
    <property type="project" value="TreeGrafter"/>
</dbReference>
<dbReference type="PANTHER" id="PTHR10000">
    <property type="entry name" value="PHOSPHOSERINE PHOSPHATASE"/>
    <property type="match status" value="1"/>
</dbReference>
<comment type="caution">
    <text evidence="2">The sequence shown here is derived from an EMBL/GenBank/DDBJ whole genome shotgun (WGS) entry which is preliminary data.</text>
</comment>
<dbReference type="Gene3D" id="3.40.50.1000">
    <property type="entry name" value="HAD superfamily/HAD-like"/>
    <property type="match status" value="1"/>
</dbReference>
<gene>
    <name evidence="2" type="ORF">B2G44_01155</name>
    <name evidence="1" type="ORF">OC712_00590</name>
</gene>
<evidence type="ECO:0000313" key="4">
    <source>
        <dbReference type="Proteomes" id="UP001383392"/>
    </source>
</evidence>
<dbReference type="Proteomes" id="UP000189722">
    <property type="component" value="Unassembled WGS sequence"/>
</dbReference>
<dbReference type="Proteomes" id="UP001383392">
    <property type="component" value="Unassembled WGS sequence"/>
</dbReference>
<evidence type="ECO:0000313" key="2">
    <source>
        <dbReference type="EMBL" id="OOP59119.1"/>
    </source>
</evidence>
<dbReference type="EMBL" id="MWKN01000037">
    <property type="protein sequence ID" value="OOP59119.1"/>
    <property type="molecule type" value="Genomic_DNA"/>
</dbReference>
<dbReference type="NCBIfam" id="TIGR01484">
    <property type="entry name" value="HAD-SF-IIB"/>
    <property type="match status" value="1"/>
</dbReference>
<sequence length="260" mass="29861">MKRIYFFDIDQTLYHNKKQIILPQTKKLILDLASKPGIILGIATGRNYRNLNVLGDLISCFHYFVIMNGAVTISKNDGIIDENPIPSKNIECFVNKIKNFNILLAGVNIDKEVILYNPNLSDKSLIRYYQKELNYVLDYDLKLMSKIYFMVALGSDVKKIKNFKNDLSFLNICFWNSHVDLTVDYVNKSYGIAKIKSKYPDYQLICTGDGSNDVEMLSYADIGIAMGNSLYPRTKEVAKFIAPHIDSDQLYDFFKKNILI</sequence>
<dbReference type="InterPro" id="IPR023214">
    <property type="entry name" value="HAD_sf"/>
</dbReference>
<reference evidence="1 4" key="2">
    <citation type="journal article" date="2023" name="Int. J. Syst. Evol. Microbiol.">
        <title>The observation of taxonomic boundaries for the 16SrII and 16SrXXV phytoplasmas using genome-based delimitation.</title>
        <authorList>
            <person name="Rodrigues Jardim B."/>
            <person name="Tran-Nguyen L.T.T."/>
            <person name="Gambley C."/>
            <person name="Al-Sadi A.M."/>
            <person name="Al-Subhi A.M."/>
            <person name="Foissac X."/>
            <person name="Salar P."/>
            <person name="Cai H."/>
            <person name="Yang J.Y."/>
            <person name="Davis R."/>
            <person name="Jones L."/>
            <person name="Rodoni B."/>
            <person name="Constable F.E."/>
        </authorList>
    </citation>
    <scope>NUCLEOTIDE SEQUENCE [LARGE SCALE GENOMIC DNA]</scope>
    <source>
        <strain evidence="1">BAWM-OMN-P75</strain>
    </source>
</reference>
<dbReference type="GO" id="GO:0005829">
    <property type="term" value="C:cytosol"/>
    <property type="evidence" value="ECO:0007669"/>
    <property type="project" value="TreeGrafter"/>
</dbReference>
<dbReference type="GO" id="GO:0000287">
    <property type="term" value="F:magnesium ion binding"/>
    <property type="evidence" value="ECO:0007669"/>
    <property type="project" value="TreeGrafter"/>
</dbReference>
<reference evidence="2 3" key="1">
    <citation type="submission" date="2017-02" db="EMBL/GenBank/DDBJ databases">
        <title>A draft genome of 'Candidatus Phytoplasma aurantifolia' the agent of the witches-broom disease of lime.</title>
        <authorList>
            <person name="Foissac X."/>
            <person name="Carle P."/>
        </authorList>
    </citation>
    <scope>NUCLEOTIDE SEQUENCE [LARGE SCALE GENOMIC DNA]</scope>
    <source>
        <strain evidence="2 3">WBDL</strain>
    </source>
</reference>
<dbReference type="InterPro" id="IPR006379">
    <property type="entry name" value="HAD-SF_hydro_IIB"/>
</dbReference>
<dbReference type="Pfam" id="PF08282">
    <property type="entry name" value="Hydrolase_3"/>
    <property type="match status" value="1"/>
</dbReference>
<protein>
    <submittedName>
        <fullName evidence="2">HAD family hydrolase</fullName>
    </submittedName>
</protein>
<dbReference type="STRING" id="180978.B2G44_01155"/>